<protein>
    <submittedName>
        <fullName evidence="1">Uncharacterized protein</fullName>
    </submittedName>
</protein>
<reference evidence="1 2" key="1">
    <citation type="submission" date="2017-03" db="EMBL/GenBank/DDBJ databases">
        <title>Genome sequence of Clostridium hungatei DSM 14427.</title>
        <authorList>
            <person name="Poehlein A."/>
            <person name="Daniel R."/>
        </authorList>
    </citation>
    <scope>NUCLEOTIDE SEQUENCE [LARGE SCALE GENOMIC DNA]</scope>
    <source>
        <strain evidence="1 2">DSM 14427</strain>
    </source>
</reference>
<dbReference type="EMBL" id="MZGX01000001">
    <property type="protein sequence ID" value="OPX46412.1"/>
    <property type="molecule type" value="Genomic_DNA"/>
</dbReference>
<evidence type="ECO:0000313" key="1">
    <source>
        <dbReference type="EMBL" id="OPX46412.1"/>
    </source>
</evidence>
<proteinExistence type="predicted"/>
<evidence type="ECO:0000313" key="2">
    <source>
        <dbReference type="Proteomes" id="UP000191554"/>
    </source>
</evidence>
<sequence>MFKDLVARKPKKIKIICKKCDSECLIIEQALMEQGYLVTDKRTILRCESCKREE</sequence>
<dbReference type="AlphaFoldDB" id="A0A1V4SRB8"/>
<keyword evidence="2" id="KW-1185">Reference proteome</keyword>
<name>A0A1V4SRB8_RUMHU</name>
<gene>
    <name evidence="1" type="ORF">CLHUN_02280</name>
</gene>
<comment type="caution">
    <text evidence="1">The sequence shown here is derived from an EMBL/GenBank/DDBJ whole genome shotgun (WGS) entry which is preliminary data.</text>
</comment>
<accession>A0A1V4SRB8</accession>
<dbReference type="STRING" id="48256.CLHUN_02280"/>
<organism evidence="1 2">
    <name type="scientific">Ruminiclostridium hungatei</name>
    <name type="common">Clostridium hungatei</name>
    <dbReference type="NCBI Taxonomy" id="48256"/>
    <lineage>
        <taxon>Bacteria</taxon>
        <taxon>Bacillati</taxon>
        <taxon>Bacillota</taxon>
        <taxon>Clostridia</taxon>
        <taxon>Eubacteriales</taxon>
        <taxon>Oscillospiraceae</taxon>
        <taxon>Ruminiclostridium</taxon>
    </lineage>
</organism>
<dbReference type="Proteomes" id="UP000191554">
    <property type="component" value="Unassembled WGS sequence"/>
</dbReference>